<evidence type="ECO:0000313" key="1">
    <source>
        <dbReference type="EMBL" id="EPS34891.1"/>
    </source>
</evidence>
<sequence>MQSSQAADQGVADQELLRGLAEALQCTTCQISINPASMADDIDKGAYITNHYPPFFLNNYTRDDDISPLDTTAPTGEPSFWKHITPEQRDRYYQLVEQALNRILDESKDTDPEVAILFAHYQIDFHIRQHYLSHRGVLSFCRNADDMQQLRHWQWKLHDVDHRKPLNLNHSWPHGCKHTAWPDDKNLEMMHLTLMWKRAWPARRKRVAEVRVRWAAIMEERRKQREMLLRKQKAKETITVRLYCRGELMDVRELKRIPHSEPTLRPDRVMQSSAF</sequence>
<dbReference type="EMBL" id="KB644415">
    <property type="protein sequence ID" value="EPS34891.1"/>
    <property type="molecule type" value="Genomic_DNA"/>
</dbReference>
<organism evidence="1 2">
    <name type="scientific">Penicillium oxalicum (strain 114-2 / CGMCC 5302)</name>
    <name type="common">Penicillium decumbens</name>
    <dbReference type="NCBI Taxonomy" id="933388"/>
    <lineage>
        <taxon>Eukaryota</taxon>
        <taxon>Fungi</taxon>
        <taxon>Dikarya</taxon>
        <taxon>Ascomycota</taxon>
        <taxon>Pezizomycotina</taxon>
        <taxon>Eurotiomycetes</taxon>
        <taxon>Eurotiomycetidae</taxon>
        <taxon>Eurotiales</taxon>
        <taxon>Aspergillaceae</taxon>
        <taxon>Penicillium</taxon>
    </lineage>
</organism>
<keyword evidence="2" id="KW-1185">Reference proteome</keyword>
<dbReference type="AlphaFoldDB" id="S8A197"/>
<name>S8A197_PENO1</name>
<dbReference type="PhylomeDB" id="S8A197"/>
<reference evidence="1 2" key="1">
    <citation type="journal article" date="2013" name="PLoS ONE">
        <title>Genomic and secretomic analyses reveal unique features of the lignocellulolytic enzyme system of Penicillium decumbens.</title>
        <authorList>
            <person name="Liu G."/>
            <person name="Zhang L."/>
            <person name="Wei X."/>
            <person name="Zou G."/>
            <person name="Qin Y."/>
            <person name="Ma L."/>
            <person name="Li J."/>
            <person name="Zheng H."/>
            <person name="Wang S."/>
            <person name="Wang C."/>
            <person name="Xun L."/>
            <person name="Zhao G.-P."/>
            <person name="Zhou Z."/>
            <person name="Qu Y."/>
        </authorList>
    </citation>
    <scope>NUCLEOTIDE SEQUENCE [LARGE SCALE GENOMIC DNA]</scope>
    <source>
        <strain evidence="2">114-2 / CGMCC 5302</strain>
    </source>
</reference>
<gene>
    <name evidence="1" type="ORF">PDE_09855</name>
</gene>
<dbReference type="eggNOG" id="ENOG502RNWS">
    <property type="taxonomic scope" value="Eukaryota"/>
</dbReference>
<evidence type="ECO:0000313" key="2">
    <source>
        <dbReference type="Proteomes" id="UP000019376"/>
    </source>
</evidence>
<dbReference type="HOGENOM" id="CLU_075593_0_0_1"/>
<proteinExistence type="predicted"/>
<accession>S8A197</accession>
<protein>
    <submittedName>
        <fullName evidence="1">Uncharacterized protein</fullName>
    </submittedName>
</protein>
<dbReference type="OrthoDB" id="4226302at2759"/>
<dbReference type="Proteomes" id="UP000019376">
    <property type="component" value="Unassembled WGS sequence"/>
</dbReference>